<dbReference type="PANTHER" id="PTHR23531">
    <property type="entry name" value="QUINOLENE RESISTANCE PROTEIN NORA"/>
    <property type="match status" value="1"/>
</dbReference>
<dbReference type="InterPro" id="IPR011701">
    <property type="entry name" value="MFS"/>
</dbReference>
<evidence type="ECO:0000256" key="1">
    <source>
        <dbReference type="SAM" id="Phobius"/>
    </source>
</evidence>
<feature type="transmembrane region" description="Helical" evidence="1">
    <location>
        <begin position="231"/>
        <end position="248"/>
    </location>
</feature>
<keyword evidence="1" id="KW-0472">Membrane</keyword>
<feature type="transmembrane region" description="Helical" evidence="1">
    <location>
        <begin position="133"/>
        <end position="154"/>
    </location>
</feature>
<protein>
    <submittedName>
        <fullName evidence="2">Predicted arabinose efflux permease, MFS family</fullName>
    </submittedName>
</protein>
<dbReference type="SUPFAM" id="SSF103473">
    <property type="entry name" value="MFS general substrate transporter"/>
    <property type="match status" value="1"/>
</dbReference>
<feature type="transmembrane region" description="Helical" evidence="1">
    <location>
        <begin position="260"/>
        <end position="278"/>
    </location>
</feature>
<feature type="transmembrane region" description="Helical" evidence="1">
    <location>
        <begin position="42"/>
        <end position="62"/>
    </location>
</feature>
<dbReference type="Proteomes" id="UP000243799">
    <property type="component" value="Unassembled WGS sequence"/>
</dbReference>
<sequence length="370" mass="37704">MSPLRNRDFRLTLFATAMVFCGYSLLLPVVPMWVIKQNAGEFAAGASTGVFMAATVLAQFGVPAFVRKRGYRPALLVGALLLGPPTFLLISATSAPSILAISLVRGLGFGLVTVCGSALIAELLPRTALARGSGLYGLAAGLPQLAGLPAGTWIAVEWGFLPVFVLAGALPTMGIAMVLLLPAVFPDDQTDTRWRSVLEATWRPWLVMLAGSTGYGALATFLPIVLGGSGAAALLVVAGTALTARWAAGLVGDRLGAAGRMLPLALAAIGLGLLAFALTTATPFVAILAVALFGIGFGVVQNDALVVMFDRAAAGPASVVWNVAFDAGQGLGAVAVGALVVGTSYPLAFGLLAVAALLLMPVALRPGRRG</sequence>
<dbReference type="PANTHER" id="PTHR23531:SF1">
    <property type="entry name" value="QUINOLENE RESISTANCE PROTEIN NORA"/>
    <property type="match status" value="1"/>
</dbReference>
<keyword evidence="1" id="KW-0812">Transmembrane</keyword>
<organism evidence="2 3">
    <name type="scientific">Amycolatopsis marina</name>
    <dbReference type="NCBI Taxonomy" id="490629"/>
    <lineage>
        <taxon>Bacteria</taxon>
        <taxon>Bacillati</taxon>
        <taxon>Actinomycetota</taxon>
        <taxon>Actinomycetes</taxon>
        <taxon>Pseudonocardiales</taxon>
        <taxon>Pseudonocardiaceae</taxon>
        <taxon>Amycolatopsis</taxon>
    </lineage>
</organism>
<gene>
    <name evidence="2" type="ORF">SAMN05216266_109113</name>
</gene>
<dbReference type="EMBL" id="FOKG01000009">
    <property type="protein sequence ID" value="SFB36886.1"/>
    <property type="molecule type" value="Genomic_DNA"/>
</dbReference>
<dbReference type="InterPro" id="IPR052714">
    <property type="entry name" value="MFS_Exporter"/>
</dbReference>
<dbReference type="InterPro" id="IPR036259">
    <property type="entry name" value="MFS_trans_sf"/>
</dbReference>
<proteinExistence type="predicted"/>
<dbReference type="Gene3D" id="1.20.1250.20">
    <property type="entry name" value="MFS general substrate transporter like domains"/>
    <property type="match status" value="1"/>
</dbReference>
<dbReference type="STRING" id="490629.SAMN05216266_109113"/>
<keyword evidence="3" id="KW-1185">Reference proteome</keyword>
<dbReference type="RefSeq" id="WP_281245707.1">
    <property type="nucleotide sequence ID" value="NZ_FOKG01000009.1"/>
</dbReference>
<accession>A0A1I1AHR0</accession>
<feature type="transmembrane region" description="Helical" evidence="1">
    <location>
        <begin position="319"/>
        <end position="341"/>
    </location>
</feature>
<dbReference type="GO" id="GO:0022857">
    <property type="term" value="F:transmembrane transporter activity"/>
    <property type="evidence" value="ECO:0007669"/>
    <property type="project" value="InterPro"/>
</dbReference>
<dbReference type="Pfam" id="PF07690">
    <property type="entry name" value="MFS_1"/>
    <property type="match status" value="1"/>
</dbReference>
<keyword evidence="1" id="KW-1133">Transmembrane helix</keyword>
<evidence type="ECO:0000313" key="3">
    <source>
        <dbReference type="Proteomes" id="UP000243799"/>
    </source>
</evidence>
<dbReference type="AlphaFoldDB" id="A0A1I1AHR0"/>
<feature type="transmembrane region" description="Helical" evidence="1">
    <location>
        <begin position="98"/>
        <end position="121"/>
    </location>
</feature>
<feature type="transmembrane region" description="Helical" evidence="1">
    <location>
        <begin position="74"/>
        <end position="92"/>
    </location>
</feature>
<feature type="transmembrane region" description="Helical" evidence="1">
    <location>
        <begin position="284"/>
        <end position="307"/>
    </location>
</feature>
<feature type="transmembrane region" description="Helical" evidence="1">
    <location>
        <begin position="205"/>
        <end position="225"/>
    </location>
</feature>
<reference evidence="3" key="1">
    <citation type="submission" date="2016-10" db="EMBL/GenBank/DDBJ databases">
        <authorList>
            <person name="Varghese N."/>
            <person name="Submissions S."/>
        </authorList>
    </citation>
    <scope>NUCLEOTIDE SEQUENCE [LARGE SCALE GENOMIC DNA]</scope>
    <source>
        <strain evidence="3">CGMCC 4.3568</strain>
    </source>
</reference>
<feature type="transmembrane region" description="Helical" evidence="1">
    <location>
        <begin position="347"/>
        <end position="364"/>
    </location>
</feature>
<name>A0A1I1AHR0_9PSEU</name>
<evidence type="ECO:0000313" key="2">
    <source>
        <dbReference type="EMBL" id="SFB36886.1"/>
    </source>
</evidence>
<feature type="transmembrane region" description="Helical" evidence="1">
    <location>
        <begin position="160"/>
        <end position="185"/>
    </location>
</feature>
<feature type="transmembrane region" description="Helical" evidence="1">
    <location>
        <begin position="12"/>
        <end position="30"/>
    </location>
</feature>